<protein>
    <submittedName>
        <fullName evidence="1">Uncharacterized protein</fullName>
    </submittedName>
</protein>
<dbReference type="Proteomes" id="UP000254437">
    <property type="component" value="Unassembled WGS sequence"/>
</dbReference>
<organism evidence="1 2">
    <name type="scientific">Moraxella lacunata</name>
    <dbReference type="NCBI Taxonomy" id="477"/>
    <lineage>
        <taxon>Bacteria</taxon>
        <taxon>Pseudomonadati</taxon>
        <taxon>Pseudomonadota</taxon>
        <taxon>Gammaproteobacteria</taxon>
        <taxon>Moraxellales</taxon>
        <taxon>Moraxellaceae</taxon>
        <taxon>Moraxella</taxon>
    </lineage>
</organism>
<gene>
    <name evidence="1" type="ORF">NCTC10359_01178</name>
</gene>
<dbReference type="EMBL" id="UGQU01000002">
    <property type="protein sequence ID" value="STZ62775.1"/>
    <property type="molecule type" value="Genomic_DNA"/>
</dbReference>
<sequence>MSAKSKIWIDTPEQLDLLKQRGLVIQLTKIEFYYENRLPQACLRVGFRHGQA</sequence>
<evidence type="ECO:0000313" key="1">
    <source>
        <dbReference type="EMBL" id="STZ62775.1"/>
    </source>
</evidence>
<dbReference type="AlphaFoldDB" id="A0A378TPI7"/>
<proteinExistence type="predicted"/>
<reference evidence="1 2" key="1">
    <citation type="submission" date="2018-06" db="EMBL/GenBank/DDBJ databases">
        <authorList>
            <consortium name="Pathogen Informatics"/>
            <person name="Doyle S."/>
        </authorList>
    </citation>
    <scope>NUCLEOTIDE SEQUENCE [LARGE SCALE GENOMIC DNA]</scope>
    <source>
        <strain evidence="1 2">NCTC10359</strain>
    </source>
</reference>
<name>A0A378TPI7_MORLA</name>
<evidence type="ECO:0000313" key="2">
    <source>
        <dbReference type="Proteomes" id="UP000254437"/>
    </source>
</evidence>
<accession>A0A378TPI7</accession>